<dbReference type="Proteomes" id="UP000245207">
    <property type="component" value="Unassembled WGS sequence"/>
</dbReference>
<feature type="compositionally biased region" description="Polar residues" evidence="1">
    <location>
        <begin position="162"/>
        <end position="179"/>
    </location>
</feature>
<comment type="caution">
    <text evidence="2">The sequence shown here is derived from an EMBL/GenBank/DDBJ whole genome shotgun (WGS) entry which is preliminary data.</text>
</comment>
<evidence type="ECO:0000313" key="3">
    <source>
        <dbReference type="Proteomes" id="UP000245207"/>
    </source>
</evidence>
<evidence type="ECO:0000313" key="2">
    <source>
        <dbReference type="EMBL" id="PWA78276.1"/>
    </source>
</evidence>
<evidence type="ECO:0000256" key="1">
    <source>
        <dbReference type="SAM" id="MobiDB-lite"/>
    </source>
</evidence>
<feature type="region of interest" description="Disordered" evidence="1">
    <location>
        <begin position="1"/>
        <end position="124"/>
    </location>
</feature>
<reference evidence="2 3" key="1">
    <citation type="journal article" date="2018" name="Mol. Plant">
        <title>The genome of Artemisia annua provides insight into the evolution of Asteraceae family and artemisinin biosynthesis.</title>
        <authorList>
            <person name="Shen Q."/>
            <person name="Zhang L."/>
            <person name="Liao Z."/>
            <person name="Wang S."/>
            <person name="Yan T."/>
            <person name="Shi P."/>
            <person name="Liu M."/>
            <person name="Fu X."/>
            <person name="Pan Q."/>
            <person name="Wang Y."/>
            <person name="Lv Z."/>
            <person name="Lu X."/>
            <person name="Zhang F."/>
            <person name="Jiang W."/>
            <person name="Ma Y."/>
            <person name="Chen M."/>
            <person name="Hao X."/>
            <person name="Li L."/>
            <person name="Tang Y."/>
            <person name="Lv G."/>
            <person name="Zhou Y."/>
            <person name="Sun X."/>
            <person name="Brodelius P.E."/>
            <person name="Rose J.K.C."/>
            <person name="Tang K."/>
        </authorList>
    </citation>
    <scope>NUCLEOTIDE SEQUENCE [LARGE SCALE GENOMIC DNA]</scope>
    <source>
        <strain evidence="3">cv. Huhao1</strain>
        <tissue evidence="2">Leaf</tissue>
    </source>
</reference>
<feature type="region of interest" description="Disordered" evidence="1">
    <location>
        <begin position="155"/>
        <end position="194"/>
    </location>
</feature>
<dbReference type="PANTHER" id="PTHR21726:SF57">
    <property type="entry name" value="SERINE-RICH ADHESIN FOR PLATELETS-LIKE PROTEIN"/>
    <property type="match status" value="1"/>
</dbReference>
<proteinExistence type="predicted"/>
<dbReference type="OrthoDB" id="4062651at2759"/>
<dbReference type="Gene3D" id="1.10.510.10">
    <property type="entry name" value="Transferase(Phosphotransferase) domain 1"/>
    <property type="match status" value="1"/>
</dbReference>
<dbReference type="InterPro" id="IPR011009">
    <property type="entry name" value="Kinase-like_dom_sf"/>
</dbReference>
<keyword evidence="3" id="KW-1185">Reference proteome</keyword>
<gene>
    <name evidence="2" type="ORF">CTI12_AA192590</name>
</gene>
<feature type="compositionally biased region" description="Basic and acidic residues" evidence="1">
    <location>
        <begin position="94"/>
        <end position="109"/>
    </location>
</feature>
<organism evidence="2 3">
    <name type="scientific">Artemisia annua</name>
    <name type="common">Sweet wormwood</name>
    <dbReference type="NCBI Taxonomy" id="35608"/>
    <lineage>
        <taxon>Eukaryota</taxon>
        <taxon>Viridiplantae</taxon>
        <taxon>Streptophyta</taxon>
        <taxon>Embryophyta</taxon>
        <taxon>Tracheophyta</taxon>
        <taxon>Spermatophyta</taxon>
        <taxon>Magnoliopsida</taxon>
        <taxon>eudicotyledons</taxon>
        <taxon>Gunneridae</taxon>
        <taxon>Pentapetalae</taxon>
        <taxon>asterids</taxon>
        <taxon>campanulids</taxon>
        <taxon>Asterales</taxon>
        <taxon>Asteraceae</taxon>
        <taxon>Asteroideae</taxon>
        <taxon>Anthemideae</taxon>
        <taxon>Artemisiinae</taxon>
        <taxon>Artemisia</taxon>
    </lineage>
</organism>
<protein>
    <submittedName>
        <fullName evidence="2">Uncharacterized protein</fullName>
    </submittedName>
</protein>
<dbReference type="STRING" id="35608.A0A2U1NXN7"/>
<feature type="compositionally biased region" description="Polar residues" evidence="1">
    <location>
        <begin position="50"/>
        <end position="87"/>
    </location>
</feature>
<dbReference type="SUPFAM" id="SSF56112">
    <property type="entry name" value="Protein kinase-like (PK-like)"/>
    <property type="match status" value="1"/>
</dbReference>
<feature type="compositionally biased region" description="Polar residues" evidence="1">
    <location>
        <begin position="16"/>
        <end position="29"/>
    </location>
</feature>
<dbReference type="AlphaFoldDB" id="A0A2U1NXN7"/>
<accession>A0A2U1NXN7</accession>
<name>A0A2U1NXN7_ARTAN</name>
<dbReference type="PANTHER" id="PTHR21726">
    <property type="entry name" value="PHOSPHATIDYLINOSITOL N-ACETYLGLUCOSAMINYLTRANSFERASE SUBUNIT P DOWN SYNDROME CRITICAL REGION PROTEIN 5 -RELATED"/>
    <property type="match status" value="1"/>
</dbReference>
<dbReference type="EMBL" id="PKPP01002011">
    <property type="protein sequence ID" value="PWA78276.1"/>
    <property type="molecule type" value="Genomic_DNA"/>
</dbReference>
<sequence length="375" mass="41590">MEAAHKTSRIAEASQRPKTFSPASSSNSQPRDKRQCRSQIVLLKHVGPSSLKSKNKSVSPATTPVRTSIQKLESSQASTSRNRSTMKQIGYTMKQKEDAGQSVSLEKRQKNTPKRVHNRSATGRTAEVPYLHERKSTSTNGKEAKTLKKTVDNSGIGARKAQSATSEMGKESSFTTKSFTGKKRPTDGDIMYDGTTTSSVRIKEKERSVKCNITVDGSSNWESVDRKNWESVVSFTFNSPIKKMVSECESSGQSVVKRPFMCLTFQDDQPDAGTSEFPSFGTPRIDSDALSILLEQKLKELFSLVETSQCDMLKNTMLQYLPLESEALDWNTRMKIAAGAARGLEFLHGIIYREFKSSNILLGEGFQPKLSDTVK</sequence>